<keyword evidence="3" id="KW-1185">Reference proteome</keyword>
<dbReference type="RefSeq" id="WP_091472270.1">
    <property type="nucleotide sequence ID" value="NZ_FNFX01000004.1"/>
</dbReference>
<feature type="transmembrane region" description="Helical" evidence="1">
    <location>
        <begin position="92"/>
        <end position="115"/>
    </location>
</feature>
<reference evidence="3" key="1">
    <citation type="submission" date="2016-10" db="EMBL/GenBank/DDBJ databases">
        <authorList>
            <person name="Varghese N."/>
            <person name="Submissions S."/>
        </authorList>
    </citation>
    <scope>NUCLEOTIDE SEQUENCE [LARGE SCALE GENOMIC DNA]</scope>
    <source>
        <strain evidence="3">CBMB127</strain>
    </source>
</reference>
<evidence type="ECO:0000313" key="3">
    <source>
        <dbReference type="Proteomes" id="UP000198629"/>
    </source>
</evidence>
<gene>
    <name evidence="2" type="ORF">SAMN05192566_2296</name>
</gene>
<name>A0A1G9EC65_9PROT</name>
<proteinExistence type="predicted"/>
<feature type="transmembrane region" description="Helical" evidence="1">
    <location>
        <begin position="9"/>
        <end position="26"/>
    </location>
</feature>
<protein>
    <submittedName>
        <fullName evidence="2">Uncharacterized protein</fullName>
    </submittedName>
</protein>
<evidence type="ECO:0000313" key="2">
    <source>
        <dbReference type="EMBL" id="SDK73739.1"/>
    </source>
</evidence>
<dbReference type="EMBL" id="FNFX01000004">
    <property type="protein sequence ID" value="SDK73739.1"/>
    <property type="molecule type" value="Genomic_DNA"/>
</dbReference>
<keyword evidence="1" id="KW-0472">Membrane</keyword>
<organism evidence="2 3">
    <name type="scientific">Methylophilus rhizosphaerae</name>
    <dbReference type="NCBI Taxonomy" id="492660"/>
    <lineage>
        <taxon>Bacteria</taxon>
        <taxon>Pseudomonadati</taxon>
        <taxon>Pseudomonadota</taxon>
        <taxon>Betaproteobacteria</taxon>
        <taxon>Nitrosomonadales</taxon>
        <taxon>Methylophilaceae</taxon>
        <taxon>Methylophilus</taxon>
    </lineage>
</organism>
<keyword evidence="1" id="KW-1133">Transmembrane helix</keyword>
<dbReference type="STRING" id="492660.SAMN05192566_2296"/>
<keyword evidence="1" id="KW-0812">Transmembrane</keyword>
<feature type="transmembrane region" description="Helical" evidence="1">
    <location>
        <begin position="32"/>
        <end position="49"/>
    </location>
</feature>
<dbReference type="OrthoDB" id="8537292at2"/>
<dbReference type="Proteomes" id="UP000198629">
    <property type="component" value="Unassembled WGS sequence"/>
</dbReference>
<accession>A0A1G9EC65</accession>
<feature type="transmembrane region" description="Helical" evidence="1">
    <location>
        <begin position="61"/>
        <end position="80"/>
    </location>
</feature>
<evidence type="ECO:0000256" key="1">
    <source>
        <dbReference type="SAM" id="Phobius"/>
    </source>
</evidence>
<sequence>MSVATHRKLILAAIICLLLYQVGIWITLVAGAVWGAGSAVVVAVVSYLCARLARRGVSSSVWFLMPTLLFTVIPLAAKLWGALSSQAGMVDMLIDLLPLLVGFVVPIVLLSIVYLQLRKQAF</sequence>
<dbReference type="AlphaFoldDB" id="A0A1G9EC65"/>